<accession>A0A845HRW4</accession>
<evidence type="ECO:0000313" key="3">
    <source>
        <dbReference type="Proteomes" id="UP000484875"/>
    </source>
</evidence>
<sequence>MHLYLNYAREYWTRPDENPPVGLILCAAKGAAEARYALDSLPNKIIAAEYQMLLPDERLLVARLERWTQKSPQGA</sequence>
<dbReference type="PANTHER" id="PTHR30547:SF5">
    <property type="entry name" value="NUCLEASE YHCG-RELATED"/>
    <property type="match status" value="1"/>
</dbReference>
<dbReference type="InterPro" id="IPR009362">
    <property type="entry name" value="YhcG_C"/>
</dbReference>
<dbReference type="AlphaFoldDB" id="A0A845HRW4"/>
<organism evidence="2 3">
    <name type="scientific">Duganella vulcania</name>
    <dbReference type="NCBI Taxonomy" id="2692166"/>
    <lineage>
        <taxon>Bacteria</taxon>
        <taxon>Pseudomonadati</taxon>
        <taxon>Pseudomonadota</taxon>
        <taxon>Betaproteobacteria</taxon>
        <taxon>Burkholderiales</taxon>
        <taxon>Oxalobacteraceae</taxon>
        <taxon>Telluria group</taxon>
        <taxon>Duganella</taxon>
    </lineage>
</organism>
<dbReference type="PANTHER" id="PTHR30547">
    <property type="entry name" value="UNCHARACTERIZED PROTEIN YHCG-RELATED"/>
    <property type="match status" value="1"/>
</dbReference>
<feature type="domain" description="YhcG PDDEXK nuclease" evidence="1">
    <location>
        <begin position="1"/>
        <end position="58"/>
    </location>
</feature>
<proteinExistence type="predicted"/>
<name>A0A845HRW4_9BURK</name>
<dbReference type="InterPro" id="IPR053148">
    <property type="entry name" value="PD-DEXK-like_domain"/>
</dbReference>
<evidence type="ECO:0000259" key="1">
    <source>
        <dbReference type="Pfam" id="PF06250"/>
    </source>
</evidence>
<keyword evidence="3" id="KW-1185">Reference proteome</keyword>
<comment type="caution">
    <text evidence="2">The sequence shown here is derived from an EMBL/GenBank/DDBJ whole genome shotgun (WGS) entry which is preliminary data.</text>
</comment>
<dbReference type="EMBL" id="WWCV01000066">
    <property type="protein sequence ID" value="MYN20193.1"/>
    <property type="molecule type" value="Genomic_DNA"/>
</dbReference>
<dbReference type="Proteomes" id="UP000484875">
    <property type="component" value="Unassembled WGS sequence"/>
</dbReference>
<dbReference type="Pfam" id="PF06250">
    <property type="entry name" value="YhcG_C"/>
    <property type="match status" value="1"/>
</dbReference>
<reference evidence="2 3" key="1">
    <citation type="submission" date="2019-12" db="EMBL/GenBank/DDBJ databases">
        <title>Novel species isolated from a subtropical stream in China.</title>
        <authorList>
            <person name="Lu H."/>
        </authorList>
    </citation>
    <scope>NUCLEOTIDE SEQUENCE [LARGE SCALE GENOMIC DNA]</scope>
    <source>
        <strain evidence="2 3">FT107W</strain>
    </source>
</reference>
<evidence type="ECO:0000313" key="2">
    <source>
        <dbReference type="EMBL" id="MYN20193.1"/>
    </source>
</evidence>
<protein>
    <submittedName>
        <fullName evidence="2">DUF1016 family protein</fullName>
    </submittedName>
</protein>
<gene>
    <name evidence="2" type="ORF">GTP81_25955</name>
</gene>